<evidence type="ECO:0000256" key="4">
    <source>
        <dbReference type="SAM" id="MobiDB-lite"/>
    </source>
</evidence>
<accession>A0A2N7U2G6</accession>
<dbReference type="GO" id="GO:0003700">
    <property type="term" value="F:DNA-binding transcription factor activity"/>
    <property type="evidence" value="ECO:0007669"/>
    <property type="project" value="InterPro"/>
</dbReference>
<organism evidence="6 7">
    <name type="scientific">Billgrantia endophytica</name>
    <dbReference type="NCBI Taxonomy" id="2033802"/>
    <lineage>
        <taxon>Bacteria</taxon>
        <taxon>Pseudomonadati</taxon>
        <taxon>Pseudomonadota</taxon>
        <taxon>Gammaproteobacteria</taxon>
        <taxon>Oceanospirillales</taxon>
        <taxon>Halomonadaceae</taxon>
        <taxon>Billgrantia</taxon>
    </lineage>
</organism>
<comment type="caution">
    <text evidence="6">The sequence shown here is derived from an EMBL/GenBank/DDBJ whole genome shotgun (WGS) entry which is preliminary data.</text>
</comment>
<dbReference type="EMBL" id="PNRF01000027">
    <property type="protein sequence ID" value="PMR74636.1"/>
    <property type="molecule type" value="Genomic_DNA"/>
</dbReference>
<evidence type="ECO:0000313" key="6">
    <source>
        <dbReference type="EMBL" id="PMR74636.1"/>
    </source>
</evidence>
<dbReference type="OrthoDB" id="8906692at2"/>
<keyword evidence="3" id="KW-0804">Transcription</keyword>
<dbReference type="Gene3D" id="1.10.10.10">
    <property type="entry name" value="Winged helix-like DNA-binding domain superfamily/Winged helix DNA-binding domain"/>
    <property type="match status" value="1"/>
</dbReference>
<dbReference type="Proteomes" id="UP000235803">
    <property type="component" value="Unassembled WGS sequence"/>
</dbReference>
<sequence>MNREDTQADSARDGTASPGELSTKPELDLDQFLPYRLNSLADRISQALAQLYEERYQLNIAQWRVLAWLSHCDELTAKKVCTYTNMDKARVSRAIQALEERGLITRTPSPRDQRLHDLHLTAAGQAMLAELIPEAQAWEAELVATLTAGEYRDLLNVMRKLERQLERIG</sequence>
<keyword evidence="7" id="KW-1185">Reference proteome</keyword>
<feature type="compositionally biased region" description="Basic and acidic residues" evidence="4">
    <location>
        <begin position="1"/>
        <end position="12"/>
    </location>
</feature>
<protein>
    <submittedName>
        <fullName evidence="6">MarR family transcriptional regulator</fullName>
    </submittedName>
</protein>
<dbReference type="PANTHER" id="PTHR35790:SF4">
    <property type="entry name" value="HTH-TYPE TRANSCRIPTIONAL REGULATOR PCHR"/>
    <property type="match status" value="1"/>
</dbReference>
<dbReference type="InterPro" id="IPR036388">
    <property type="entry name" value="WH-like_DNA-bd_sf"/>
</dbReference>
<evidence type="ECO:0000259" key="5">
    <source>
        <dbReference type="PROSITE" id="PS50995"/>
    </source>
</evidence>
<evidence type="ECO:0000256" key="1">
    <source>
        <dbReference type="ARBA" id="ARBA00023015"/>
    </source>
</evidence>
<evidence type="ECO:0000256" key="3">
    <source>
        <dbReference type="ARBA" id="ARBA00023163"/>
    </source>
</evidence>
<evidence type="ECO:0000313" key="7">
    <source>
        <dbReference type="Proteomes" id="UP000235803"/>
    </source>
</evidence>
<proteinExistence type="predicted"/>
<feature type="region of interest" description="Disordered" evidence="4">
    <location>
        <begin position="1"/>
        <end position="24"/>
    </location>
</feature>
<evidence type="ECO:0000256" key="2">
    <source>
        <dbReference type="ARBA" id="ARBA00023125"/>
    </source>
</evidence>
<dbReference type="Pfam" id="PF12802">
    <property type="entry name" value="MarR_2"/>
    <property type="match status" value="1"/>
</dbReference>
<keyword evidence="2" id="KW-0238">DNA-binding</keyword>
<dbReference type="InterPro" id="IPR036390">
    <property type="entry name" value="WH_DNA-bd_sf"/>
</dbReference>
<dbReference type="PROSITE" id="PS50995">
    <property type="entry name" value="HTH_MARR_2"/>
    <property type="match status" value="1"/>
</dbReference>
<dbReference type="PANTHER" id="PTHR35790">
    <property type="entry name" value="HTH-TYPE TRANSCRIPTIONAL REGULATOR PCHR"/>
    <property type="match status" value="1"/>
</dbReference>
<dbReference type="AlphaFoldDB" id="A0A2N7U2G6"/>
<dbReference type="RefSeq" id="WP_102653701.1">
    <property type="nucleotide sequence ID" value="NZ_PNRF01000027.1"/>
</dbReference>
<dbReference type="SMART" id="SM00347">
    <property type="entry name" value="HTH_MARR"/>
    <property type="match status" value="1"/>
</dbReference>
<name>A0A2N7U2G6_9GAMM</name>
<reference evidence="6 7" key="1">
    <citation type="submission" date="2018-01" db="EMBL/GenBank/DDBJ databases">
        <title>Halomonas endophytica sp. nov., isolated from storage liquid in the stems of Populus euphratica.</title>
        <authorList>
            <person name="Chen C."/>
        </authorList>
    </citation>
    <scope>NUCLEOTIDE SEQUENCE [LARGE SCALE GENOMIC DNA]</scope>
    <source>
        <strain evidence="6 7">MC28</strain>
    </source>
</reference>
<feature type="domain" description="HTH marR-type" evidence="5">
    <location>
        <begin position="34"/>
        <end position="163"/>
    </location>
</feature>
<dbReference type="GO" id="GO:0003677">
    <property type="term" value="F:DNA binding"/>
    <property type="evidence" value="ECO:0007669"/>
    <property type="project" value="UniProtKB-KW"/>
</dbReference>
<dbReference type="InterPro" id="IPR000835">
    <property type="entry name" value="HTH_MarR-typ"/>
</dbReference>
<keyword evidence="1" id="KW-0805">Transcription regulation</keyword>
<dbReference type="SUPFAM" id="SSF46785">
    <property type="entry name" value="Winged helix' DNA-binding domain"/>
    <property type="match status" value="1"/>
</dbReference>
<gene>
    <name evidence="6" type="ORF">C1H69_12295</name>
</gene>
<dbReference type="InterPro" id="IPR052067">
    <property type="entry name" value="Metal_resp_HTH_trans_reg"/>
</dbReference>